<gene>
    <name evidence="3" type="ORF">ASZ90_011141</name>
</gene>
<keyword evidence="3" id="KW-0966">Cell projection</keyword>
<dbReference type="Gene3D" id="3.30.450.370">
    <property type="match status" value="1"/>
</dbReference>
<keyword evidence="3" id="KW-0969">Cilium</keyword>
<dbReference type="InterPro" id="IPR001482">
    <property type="entry name" value="T2SS/T4SS_dom"/>
</dbReference>
<comment type="similarity">
    <text evidence="1">Belongs to the GSP E family.</text>
</comment>
<feature type="domain" description="Bacterial type II secretion system protein E" evidence="2">
    <location>
        <begin position="234"/>
        <end position="481"/>
    </location>
</feature>
<sequence>MSSLTASVTLPFEPEFTDEGNDCYNNVESCALYRMLPANAREYVRESPHLLEYLHILPVNTVGIPVFFSELKRDLKSMENPNIIYPVNESTFVHIFPDPNDVRNYYIPIEPSFLHSVKEILPVVETKLINLIDALPDEPVTERARIDVLRNLISRIVYVKEPGEAIDESRLAGGRAKDLRARIHDFLTTDIGQDRVSLEKAAVPELKDGRVVVSRQQYQALLYLMIRDKIELGVLKPFLSDQYIEDITCDGVGPIFIEHKIFKGLKSVIGFSDSEELDTFVIKLAERIKKPLTYRNPIVDATLPDGSRINIVYGTEISRHGSNFTIRKVNEVPMSILQVIESNACDYMVAAYLWICLEHGMSIFVSGETASGKTTTLNALTTFLPPENKIVTIEDTPELIVPHKNWTREVAKAKGKGEGEGADVTMFDLLKAALRQRPNQILVGEIRGVEGSVAFSAMQTGHPLMSTFHAASIEKLIQRLCGDPISIPKTFVDNLNLVIIQSAVKRPGGGMVRRMLSVNELVGYDPETQGFSFMAAFVWDPATDTFTFTGRGSSYLLENKIATMLGIPEHKRSEIYAEVEKRARILERLHKAGYTQFWDLFHMTTKIKKQGLLEFDV</sequence>
<dbReference type="CDD" id="cd01130">
    <property type="entry name" value="VirB11-like_ATPase"/>
    <property type="match status" value="1"/>
</dbReference>
<dbReference type="Gene3D" id="3.40.50.300">
    <property type="entry name" value="P-loop containing nucleotide triphosphate hydrolases"/>
    <property type="match status" value="1"/>
</dbReference>
<dbReference type="PANTHER" id="PTHR30486">
    <property type="entry name" value="TWITCHING MOTILITY PROTEIN PILT"/>
    <property type="match status" value="1"/>
</dbReference>
<dbReference type="EMBL" id="LNQE01001322">
    <property type="protein sequence ID" value="KUG19149.1"/>
    <property type="molecule type" value="Genomic_DNA"/>
</dbReference>
<accession>A0A0W8FE33</accession>
<protein>
    <submittedName>
        <fullName evidence="3">Flagella-related protein</fullName>
    </submittedName>
</protein>
<dbReference type="AlphaFoldDB" id="A0A0W8FE33"/>
<dbReference type="PANTHER" id="PTHR30486:SF14">
    <property type="entry name" value="FLAGELLA ACCESSORY PROTEIN I"/>
    <property type="match status" value="1"/>
</dbReference>
<dbReference type="Pfam" id="PF00437">
    <property type="entry name" value="T2SSE"/>
    <property type="match status" value="1"/>
</dbReference>
<dbReference type="InterPro" id="IPR050921">
    <property type="entry name" value="T4SS_GSP_E_ATPase"/>
</dbReference>
<keyword evidence="3" id="KW-0282">Flagellum</keyword>
<reference evidence="3" key="1">
    <citation type="journal article" date="2015" name="Proc. Natl. Acad. Sci. U.S.A.">
        <title>Networks of energetic and metabolic interactions define dynamics in microbial communities.</title>
        <authorList>
            <person name="Embree M."/>
            <person name="Liu J.K."/>
            <person name="Al-Bassam M.M."/>
            <person name="Zengler K."/>
        </authorList>
    </citation>
    <scope>NUCLEOTIDE SEQUENCE</scope>
</reference>
<evidence type="ECO:0000259" key="2">
    <source>
        <dbReference type="Pfam" id="PF00437"/>
    </source>
</evidence>
<comment type="caution">
    <text evidence="3">The sequence shown here is derived from an EMBL/GenBank/DDBJ whole genome shotgun (WGS) entry which is preliminary data.</text>
</comment>
<dbReference type="InterPro" id="IPR027417">
    <property type="entry name" value="P-loop_NTPase"/>
</dbReference>
<organism evidence="3">
    <name type="scientific">hydrocarbon metagenome</name>
    <dbReference type="NCBI Taxonomy" id="938273"/>
    <lineage>
        <taxon>unclassified sequences</taxon>
        <taxon>metagenomes</taxon>
        <taxon>ecological metagenomes</taxon>
    </lineage>
</organism>
<dbReference type="Gene3D" id="1.10.390.40">
    <property type="match status" value="1"/>
</dbReference>
<evidence type="ECO:0000313" key="3">
    <source>
        <dbReference type="EMBL" id="KUG19149.1"/>
    </source>
</evidence>
<name>A0A0W8FE33_9ZZZZ</name>
<evidence type="ECO:0000256" key="1">
    <source>
        <dbReference type="ARBA" id="ARBA00006611"/>
    </source>
</evidence>
<dbReference type="GO" id="GO:0016887">
    <property type="term" value="F:ATP hydrolysis activity"/>
    <property type="evidence" value="ECO:0007669"/>
    <property type="project" value="InterPro"/>
</dbReference>
<dbReference type="SUPFAM" id="SSF52540">
    <property type="entry name" value="P-loop containing nucleoside triphosphate hydrolases"/>
    <property type="match status" value="1"/>
</dbReference>
<proteinExistence type="inferred from homology"/>